<evidence type="ECO:0000256" key="1">
    <source>
        <dbReference type="SAM" id="MobiDB-lite"/>
    </source>
</evidence>
<reference evidence="2" key="1">
    <citation type="submission" date="2020-11" db="EMBL/GenBank/DDBJ databases">
        <authorList>
            <person name="Tran Van P."/>
        </authorList>
    </citation>
    <scope>NUCLEOTIDE SEQUENCE</scope>
</reference>
<feature type="compositionally biased region" description="Basic and acidic residues" evidence="1">
    <location>
        <begin position="298"/>
        <end position="309"/>
    </location>
</feature>
<gene>
    <name evidence="2" type="ORF">TDIB3V08_LOCUS2419</name>
</gene>
<organism evidence="2">
    <name type="scientific">Timema douglasi</name>
    <name type="common">Walking stick</name>
    <dbReference type="NCBI Taxonomy" id="61478"/>
    <lineage>
        <taxon>Eukaryota</taxon>
        <taxon>Metazoa</taxon>
        <taxon>Ecdysozoa</taxon>
        <taxon>Arthropoda</taxon>
        <taxon>Hexapoda</taxon>
        <taxon>Insecta</taxon>
        <taxon>Pterygota</taxon>
        <taxon>Neoptera</taxon>
        <taxon>Polyneoptera</taxon>
        <taxon>Phasmatodea</taxon>
        <taxon>Timematodea</taxon>
        <taxon>Timematoidea</taxon>
        <taxon>Timematidae</taxon>
        <taxon>Timema</taxon>
    </lineage>
</organism>
<dbReference type="AlphaFoldDB" id="A0A7R8VFC6"/>
<dbReference type="EMBL" id="OA564992">
    <property type="protein sequence ID" value="CAD7196062.1"/>
    <property type="molecule type" value="Genomic_DNA"/>
</dbReference>
<feature type="region of interest" description="Disordered" evidence="1">
    <location>
        <begin position="298"/>
        <end position="326"/>
    </location>
</feature>
<evidence type="ECO:0000313" key="2">
    <source>
        <dbReference type="EMBL" id="CAD7196062.1"/>
    </source>
</evidence>
<proteinExistence type="predicted"/>
<name>A0A7R8VFC6_TIMDO</name>
<accession>A0A7R8VFC6</accession>
<protein>
    <submittedName>
        <fullName evidence="2">Uncharacterized protein</fullName>
    </submittedName>
</protein>
<feature type="region of interest" description="Disordered" evidence="1">
    <location>
        <begin position="439"/>
        <end position="490"/>
    </location>
</feature>
<sequence length="490" mass="53884">MHGYIIWYGNFSKPIAVSCELSVSTKEAMGLLFVRELIWRREVPLKCKEVLYRVDFVPVVTHAAETWMLHVRKTRKVEVIGLCLTGVGAASNDSTASDLIDDSRLLGFMKEKYEGWELGRSAAGEENTKKDHAVCGDGFTALASTALNLSSGSTSWTPGQLNQGISIQPGRLATSMNTPNRDSNLNLPVIGSIGYCESSALDHATTEAGKQSFADLTLLRKLILNNQKKNKTVGSCDVTPDSLKLCPHPFHPQPPYPTFLNHCGGANDGRDRVDSAKGVEKRGWKDWSGAAKEVREDEKYVSSRRRPQEEGGMLGLFSGVRGTSRGTPDRDSNFNLFDIDSLVYRESNALDHVATESGFVNRMLAWFVGCRSLGLLLPVGPRSPCSCVPAKYEPHEVARSERYESRHDVFQCCHYKPRNTTAALIGKVELEEVNPHLRGGRVEKHLGKTTPSSPDRDSNLDLPVLGGRAQHDSRVSQLRHRGGIVPSVTG</sequence>